<dbReference type="KEGG" id="apuu:APUU_22036S"/>
<feature type="domain" description="Carrier" evidence="6">
    <location>
        <begin position="681"/>
        <end position="755"/>
    </location>
</feature>
<evidence type="ECO:0000256" key="2">
    <source>
        <dbReference type="ARBA" id="ARBA00022553"/>
    </source>
</evidence>
<feature type="active site" description="Proton donor; for dehydratase activity" evidence="4">
    <location>
        <position position="516"/>
    </location>
</feature>
<feature type="active site" description="Proton acceptor; for dehydratase activity" evidence="4">
    <location>
        <position position="324"/>
    </location>
</feature>
<keyword evidence="2" id="KW-0597">Phosphoprotein</keyword>
<evidence type="ECO:0000256" key="1">
    <source>
        <dbReference type="ARBA" id="ARBA00022450"/>
    </source>
</evidence>
<dbReference type="InterPro" id="IPR009081">
    <property type="entry name" value="PP-bd_ACP"/>
</dbReference>
<dbReference type="GO" id="GO:0004312">
    <property type="term" value="F:fatty acid synthase activity"/>
    <property type="evidence" value="ECO:0007669"/>
    <property type="project" value="TreeGrafter"/>
</dbReference>
<dbReference type="Pfam" id="PF00550">
    <property type="entry name" value="PP-binding"/>
    <property type="match status" value="1"/>
</dbReference>
<dbReference type="GO" id="GO:0005886">
    <property type="term" value="C:plasma membrane"/>
    <property type="evidence" value="ECO:0007669"/>
    <property type="project" value="TreeGrafter"/>
</dbReference>
<dbReference type="Pfam" id="PF00698">
    <property type="entry name" value="Acyl_transf_1"/>
    <property type="match status" value="1"/>
</dbReference>
<dbReference type="InterPro" id="IPR036736">
    <property type="entry name" value="ACP-like_sf"/>
</dbReference>
<dbReference type="InterPro" id="IPR042104">
    <property type="entry name" value="PKS_dehydratase_sf"/>
</dbReference>
<feature type="region of interest" description="Disordered" evidence="5">
    <location>
        <begin position="614"/>
        <end position="680"/>
    </location>
</feature>
<dbReference type="GO" id="GO:0005737">
    <property type="term" value="C:cytoplasm"/>
    <property type="evidence" value="ECO:0007669"/>
    <property type="project" value="TreeGrafter"/>
</dbReference>
<gene>
    <name evidence="8" type="primary">PKS81_2</name>
    <name evidence="8" type="ORF">APUU_22036S</name>
</gene>
<keyword evidence="9" id="KW-1185">Reference proteome</keyword>
<dbReference type="InterPro" id="IPR016035">
    <property type="entry name" value="Acyl_Trfase/lysoPLipase"/>
</dbReference>
<dbReference type="FunFam" id="1.10.1200.10:FF:000011">
    <property type="entry name" value="Sterigmatocystin biosynthesis polyketide synthase"/>
    <property type="match status" value="1"/>
</dbReference>
<dbReference type="AlphaFoldDB" id="A0A7R7XHY8"/>
<reference evidence="8" key="2">
    <citation type="submission" date="2021-02" db="EMBL/GenBank/DDBJ databases">
        <title>Aspergillus puulaauensis MK2 genome sequence.</title>
        <authorList>
            <person name="Futagami T."/>
            <person name="Mori K."/>
            <person name="Kadooka C."/>
            <person name="Tanaka T."/>
        </authorList>
    </citation>
    <scope>NUCLEOTIDE SEQUENCE</scope>
    <source>
        <strain evidence="8">MK2</strain>
    </source>
</reference>
<dbReference type="RefSeq" id="XP_041553798.1">
    <property type="nucleotide sequence ID" value="XM_041700855.1"/>
</dbReference>
<dbReference type="SUPFAM" id="SSF52151">
    <property type="entry name" value="FabD/lysophospholipase-like"/>
    <property type="match status" value="1"/>
</dbReference>
<evidence type="ECO:0000313" key="9">
    <source>
        <dbReference type="Proteomes" id="UP000654913"/>
    </source>
</evidence>
<feature type="region of interest" description="C-terminal hotdog fold" evidence="4">
    <location>
        <begin position="457"/>
        <end position="605"/>
    </location>
</feature>
<dbReference type="OrthoDB" id="329835at2759"/>
<dbReference type="SUPFAM" id="SSF55048">
    <property type="entry name" value="Probable ACP-binding domain of malonyl-CoA ACP transacylase"/>
    <property type="match status" value="1"/>
</dbReference>
<reference evidence="8" key="1">
    <citation type="submission" date="2021-01" db="EMBL/GenBank/DDBJ databases">
        <authorList>
            <consortium name="Aspergillus puulaauensis MK2 genome sequencing consortium"/>
            <person name="Kazuki M."/>
            <person name="Futagami T."/>
        </authorList>
    </citation>
    <scope>NUCLEOTIDE SEQUENCE</scope>
    <source>
        <strain evidence="8">MK2</strain>
    </source>
</reference>
<dbReference type="PROSITE" id="PS50075">
    <property type="entry name" value="CARRIER"/>
    <property type="match status" value="1"/>
</dbReference>
<dbReference type="EMBL" id="AP024444">
    <property type="protein sequence ID" value="BCS21604.1"/>
    <property type="molecule type" value="Genomic_DNA"/>
</dbReference>
<proteinExistence type="predicted"/>
<evidence type="ECO:0000259" key="6">
    <source>
        <dbReference type="PROSITE" id="PS50075"/>
    </source>
</evidence>
<dbReference type="Gene3D" id="3.40.366.10">
    <property type="entry name" value="Malonyl-Coenzyme A Acyl Carrier Protein, domain 2"/>
    <property type="match status" value="1"/>
</dbReference>
<evidence type="ECO:0000256" key="3">
    <source>
        <dbReference type="ARBA" id="ARBA00022679"/>
    </source>
</evidence>
<keyword evidence="3" id="KW-0808">Transferase</keyword>
<evidence type="ECO:0000256" key="4">
    <source>
        <dbReference type="PROSITE-ProRule" id="PRU01363"/>
    </source>
</evidence>
<sequence>MHTAGVVTASDTIFMVGRRAQMLEQKCQASSHTMLAVRAPVADIEGSSEGKPYTVACINGPSDTVLSGTKAQMDDIAVSLQKAGYRCIKLDVAFAFHSEQMDPILDDFEAIAATGVIFQEPKVPVISPLLGKVIFDGKTLNASYVRRATRETVDFVAALNNAEKIHTISDATVWVEIGPHPVCTNFIKATLPSTEVALPSFRRGEDNWKTMAESMAALHLAGVDVSWNEFHRPFERRLRLLNLPAYAWSEKTHWLQYTGDWCLTKGNTFYEAEKKPAPKALPASEIQTTTVQQIIEETFNESAGTVVMQSDLMQADLLAAAHGHSMNNCGVVTSSIHADIAYTLGGYLYRRLNPRAKDVKDVNMNVSNLAVTKGLVAHTNKKVPQLFRVTATTADVHSGVVDLTWQNVDNDGNAEEPFATANLYYGDASEWLASWEPISHLVHSRIGELENLAAQGKANRLSRNMAYTLFASNLVTYADKYRGMQSVVMHELEGFADIELTTKESGTWTVPPYFIDSVAHLAGFIMNCSDSIDTQNNYCVTPGWKAMRFAKPLTPGAKYRSYVKMIPTAADPTVYLGDVYILQADAIVGKVDGIQFRRYPRILLNRFFSPPDKVAASEGKPTGKPTAQTPPAPKTTTAIKPEKPDESTPSSNVTPAAPAPPKSVASASPAGPAPSDSAASSGISDKAILLIANEAGLDLADMEDGARFADLGVDSLMSLVISEKFRAELDVKVNGSLFLDYETIGDLREWLDEYYS</sequence>
<evidence type="ECO:0000256" key="5">
    <source>
        <dbReference type="SAM" id="MobiDB-lite"/>
    </source>
</evidence>
<name>A0A7R7XHY8_9EURO</name>
<dbReference type="InterPro" id="IPR014043">
    <property type="entry name" value="Acyl_transferase_dom"/>
</dbReference>
<evidence type="ECO:0000259" key="7">
    <source>
        <dbReference type="PROSITE" id="PS52019"/>
    </source>
</evidence>
<dbReference type="Gene3D" id="3.30.70.3290">
    <property type="match status" value="1"/>
</dbReference>
<evidence type="ECO:0000313" key="8">
    <source>
        <dbReference type="EMBL" id="BCS21604.1"/>
    </source>
</evidence>
<dbReference type="Proteomes" id="UP000654913">
    <property type="component" value="Chromosome 2"/>
</dbReference>
<dbReference type="GO" id="GO:0006633">
    <property type="term" value="P:fatty acid biosynthetic process"/>
    <property type="evidence" value="ECO:0007669"/>
    <property type="project" value="TreeGrafter"/>
</dbReference>
<dbReference type="InterPro" id="IPR030918">
    <property type="entry name" value="PT_fungal_PKS"/>
</dbReference>
<dbReference type="InterPro" id="IPR020806">
    <property type="entry name" value="PKS_PP-bd"/>
</dbReference>
<dbReference type="SUPFAM" id="SSF47336">
    <property type="entry name" value="ACP-like"/>
    <property type="match status" value="1"/>
</dbReference>
<dbReference type="SMART" id="SM00827">
    <property type="entry name" value="PKS_AT"/>
    <property type="match status" value="1"/>
</dbReference>
<feature type="domain" description="PKS/mFAS DH" evidence="7">
    <location>
        <begin position="292"/>
        <end position="605"/>
    </location>
</feature>
<accession>A0A7R7XHY8</accession>
<dbReference type="PANTHER" id="PTHR43775:SF37">
    <property type="entry name" value="SI:DKEY-61P9.11"/>
    <property type="match status" value="1"/>
</dbReference>
<dbReference type="PROSITE" id="PS52019">
    <property type="entry name" value="PKS_MFAS_DH"/>
    <property type="match status" value="1"/>
</dbReference>
<dbReference type="GeneID" id="64971609"/>
<dbReference type="FunFam" id="3.10.129.110:FF:000001">
    <property type="entry name" value="Sterigmatocystin biosynthesis polyketide synthase"/>
    <property type="match status" value="1"/>
</dbReference>
<dbReference type="InterPro" id="IPR050091">
    <property type="entry name" value="PKS_NRPS_Biosynth_Enz"/>
</dbReference>
<organism evidence="8 9">
    <name type="scientific">Aspergillus puulaauensis</name>
    <dbReference type="NCBI Taxonomy" id="1220207"/>
    <lineage>
        <taxon>Eukaryota</taxon>
        <taxon>Fungi</taxon>
        <taxon>Dikarya</taxon>
        <taxon>Ascomycota</taxon>
        <taxon>Pezizomycotina</taxon>
        <taxon>Eurotiomycetes</taxon>
        <taxon>Eurotiomycetidae</taxon>
        <taxon>Eurotiales</taxon>
        <taxon>Aspergillaceae</taxon>
        <taxon>Aspergillus</taxon>
    </lineage>
</organism>
<dbReference type="Gene3D" id="1.10.1200.10">
    <property type="entry name" value="ACP-like"/>
    <property type="match status" value="1"/>
</dbReference>
<feature type="compositionally biased region" description="Low complexity" evidence="5">
    <location>
        <begin position="662"/>
        <end position="680"/>
    </location>
</feature>
<dbReference type="NCBIfam" id="TIGR04532">
    <property type="entry name" value="PT_fungal_PKS"/>
    <property type="match status" value="1"/>
</dbReference>
<dbReference type="InterPro" id="IPR049900">
    <property type="entry name" value="PKS_mFAS_DH"/>
</dbReference>
<protein>
    <submittedName>
        <fullName evidence="8">Putative PKS/NRPS-like protein biosynthetic cluster</fullName>
    </submittedName>
</protein>
<dbReference type="Gene3D" id="3.10.129.110">
    <property type="entry name" value="Polyketide synthase dehydratase"/>
    <property type="match status" value="1"/>
</dbReference>
<dbReference type="PANTHER" id="PTHR43775">
    <property type="entry name" value="FATTY ACID SYNTHASE"/>
    <property type="match status" value="1"/>
</dbReference>
<dbReference type="InterPro" id="IPR016036">
    <property type="entry name" value="Malonyl_transacylase_ACP-bd"/>
</dbReference>
<feature type="region of interest" description="N-terminal hotdog fold" evidence="4">
    <location>
        <begin position="292"/>
        <end position="430"/>
    </location>
</feature>
<dbReference type="GO" id="GO:0031177">
    <property type="term" value="F:phosphopantetheine binding"/>
    <property type="evidence" value="ECO:0007669"/>
    <property type="project" value="InterPro"/>
</dbReference>
<dbReference type="SMART" id="SM00823">
    <property type="entry name" value="PKS_PP"/>
    <property type="match status" value="1"/>
</dbReference>
<dbReference type="InterPro" id="IPR001227">
    <property type="entry name" value="Ac_transferase_dom_sf"/>
</dbReference>
<keyword evidence="1" id="KW-0596">Phosphopantetheine</keyword>